<dbReference type="AlphaFoldDB" id="A0A4R6J8U7"/>
<name>A0A4R6J8U7_9ACTN</name>
<protein>
    <submittedName>
        <fullName evidence="2">Alpha/beta hydrolase family protein</fullName>
    </submittedName>
</protein>
<evidence type="ECO:0000313" key="3">
    <source>
        <dbReference type="Proteomes" id="UP000294901"/>
    </source>
</evidence>
<accession>A0A4R6J8U7</accession>
<dbReference type="InterPro" id="IPR029058">
    <property type="entry name" value="AB_hydrolase_fold"/>
</dbReference>
<dbReference type="OrthoDB" id="9773549at2"/>
<dbReference type="EMBL" id="SNWR01000002">
    <property type="protein sequence ID" value="TDO32043.1"/>
    <property type="molecule type" value="Genomic_DNA"/>
</dbReference>
<sequence>MSMFVLVPGAWHGGWWYEPLAAGLHELGHTAECVTLAGLWPHDDLTRRPVNLSTHVEQVAELVSDLTAGGGQVVMVGHSYGGQVINGAADRDPSRVSALVHLDTDVVEDGESCWDVTTEANRQYFLDSVGGDGLGLAPMPFFDERARPHPFATLLEKSRLTGAWRQVPVKRYAAALDTPGGLQAPATMERLRNDPDWHYEEWPVTHNVLRDGPGRVLDLLRDL</sequence>
<gene>
    <name evidence="2" type="ORF">C8E87_7485</name>
</gene>
<proteinExistence type="predicted"/>
<dbReference type="Pfam" id="PF12697">
    <property type="entry name" value="Abhydrolase_6"/>
    <property type="match status" value="1"/>
</dbReference>
<keyword evidence="2" id="KW-0378">Hydrolase</keyword>
<evidence type="ECO:0000259" key="1">
    <source>
        <dbReference type="Pfam" id="PF12697"/>
    </source>
</evidence>
<comment type="caution">
    <text evidence="2">The sequence shown here is derived from an EMBL/GenBank/DDBJ whole genome shotgun (WGS) entry which is preliminary data.</text>
</comment>
<dbReference type="InterPro" id="IPR000073">
    <property type="entry name" value="AB_hydrolase_1"/>
</dbReference>
<dbReference type="Gene3D" id="3.40.50.1820">
    <property type="entry name" value="alpha/beta hydrolase"/>
    <property type="match status" value="1"/>
</dbReference>
<dbReference type="GO" id="GO:0016787">
    <property type="term" value="F:hydrolase activity"/>
    <property type="evidence" value="ECO:0007669"/>
    <property type="project" value="UniProtKB-KW"/>
</dbReference>
<dbReference type="Proteomes" id="UP000294901">
    <property type="component" value="Unassembled WGS sequence"/>
</dbReference>
<dbReference type="PANTHER" id="PTHR37017:SF11">
    <property type="entry name" value="ESTERASE_LIPASE_THIOESTERASE DOMAIN-CONTAINING PROTEIN"/>
    <property type="match status" value="1"/>
</dbReference>
<keyword evidence="3" id="KW-1185">Reference proteome</keyword>
<organism evidence="2 3">
    <name type="scientific">Paractinoplanes brasiliensis</name>
    <dbReference type="NCBI Taxonomy" id="52695"/>
    <lineage>
        <taxon>Bacteria</taxon>
        <taxon>Bacillati</taxon>
        <taxon>Actinomycetota</taxon>
        <taxon>Actinomycetes</taxon>
        <taxon>Micromonosporales</taxon>
        <taxon>Micromonosporaceae</taxon>
        <taxon>Paractinoplanes</taxon>
    </lineage>
</organism>
<dbReference type="InterPro" id="IPR052897">
    <property type="entry name" value="Sec-Metab_Biosynth_Hydrolase"/>
</dbReference>
<dbReference type="PANTHER" id="PTHR37017">
    <property type="entry name" value="AB HYDROLASE-1 DOMAIN-CONTAINING PROTEIN-RELATED"/>
    <property type="match status" value="1"/>
</dbReference>
<dbReference type="SUPFAM" id="SSF53474">
    <property type="entry name" value="alpha/beta-Hydrolases"/>
    <property type="match status" value="1"/>
</dbReference>
<evidence type="ECO:0000313" key="2">
    <source>
        <dbReference type="EMBL" id="TDO32043.1"/>
    </source>
</evidence>
<feature type="domain" description="AB hydrolase-1" evidence="1">
    <location>
        <begin position="4"/>
        <end position="198"/>
    </location>
</feature>
<reference evidence="2 3" key="1">
    <citation type="submission" date="2019-03" db="EMBL/GenBank/DDBJ databases">
        <title>Sequencing the genomes of 1000 actinobacteria strains.</title>
        <authorList>
            <person name="Klenk H.-P."/>
        </authorList>
    </citation>
    <scope>NUCLEOTIDE SEQUENCE [LARGE SCALE GENOMIC DNA]</scope>
    <source>
        <strain evidence="2 3">DSM 43805</strain>
    </source>
</reference>